<reference evidence="1" key="1">
    <citation type="submission" date="2014-11" db="EMBL/GenBank/DDBJ databases">
        <authorList>
            <person name="Amaro Gonzalez C."/>
        </authorList>
    </citation>
    <scope>NUCLEOTIDE SEQUENCE</scope>
</reference>
<dbReference type="EMBL" id="GBXM01104067">
    <property type="protein sequence ID" value="JAH04510.1"/>
    <property type="molecule type" value="Transcribed_RNA"/>
</dbReference>
<dbReference type="AlphaFoldDB" id="A0A0E9PK99"/>
<evidence type="ECO:0000313" key="1">
    <source>
        <dbReference type="EMBL" id="JAH04510.1"/>
    </source>
</evidence>
<protein>
    <submittedName>
        <fullName evidence="1">Uncharacterized protein</fullName>
    </submittedName>
</protein>
<sequence length="41" mass="4692">MAGGEISLPVISASQIHTTMATTECRYMVFSYCFYLRFHQT</sequence>
<accession>A0A0E9PK99</accession>
<proteinExistence type="predicted"/>
<reference evidence="1" key="2">
    <citation type="journal article" date="2015" name="Fish Shellfish Immunol.">
        <title>Early steps in the European eel (Anguilla anguilla)-Vibrio vulnificus interaction in the gills: Role of the RtxA13 toxin.</title>
        <authorList>
            <person name="Callol A."/>
            <person name="Pajuelo D."/>
            <person name="Ebbesson L."/>
            <person name="Teles M."/>
            <person name="MacKenzie S."/>
            <person name="Amaro C."/>
        </authorList>
    </citation>
    <scope>NUCLEOTIDE SEQUENCE</scope>
</reference>
<organism evidence="1">
    <name type="scientific">Anguilla anguilla</name>
    <name type="common">European freshwater eel</name>
    <name type="synonym">Muraena anguilla</name>
    <dbReference type="NCBI Taxonomy" id="7936"/>
    <lineage>
        <taxon>Eukaryota</taxon>
        <taxon>Metazoa</taxon>
        <taxon>Chordata</taxon>
        <taxon>Craniata</taxon>
        <taxon>Vertebrata</taxon>
        <taxon>Euteleostomi</taxon>
        <taxon>Actinopterygii</taxon>
        <taxon>Neopterygii</taxon>
        <taxon>Teleostei</taxon>
        <taxon>Anguilliformes</taxon>
        <taxon>Anguillidae</taxon>
        <taxon>Anguilla</taxon>
    </lineage>
</organism>
<name>A0A0E9PK99_ANGAN</name>